<dbReference type="Proteomes" id="UP001153076">
    <property type="component" value="Unassembled WGS sequence"/>
</dbReference>
<protein>
    <submittedName>
        <fullName evidence="2">Uncharacterized protein</fullName>
    </submittedName>
</protein>
<gene>
    <name evidence="2" type="ORF">Cgig2_009240</name>
</gene>
<accession>A0A9Q1GL12</accession>
<proteinExistence type="predicted"/>
<reference evidence="2" key="1">
    <citation type="submission" date="2022-04" db="EMBL/GenBank/DDBJ databases">
        <title>Carnegiea gigantea Genome sequencing and assembly v2.</title>
        <authorList>
            <person name="Copetti D."/>
            <person name="Sanderson M.J."/>
            <person name="Burquez A."/>
            <person name="Wojciechowski M.F."/>
        </authorList>
    </citation>
    <scope>NUCLEOTIDE SEQUENCE</scope>
    <source>
        <strain evidence="2">SGP5-SGP5p</strain>
        <tissue evidence="2">Aerial part</tissue>
    </source>
</reference>
<organism evidence="2 3">
    <name type="scientific">Carnegiea gigantea</name>
    <dbReference type="NCBI Taxonomy" id="171969"/>
    <lineage>
        <taxon>Eukaryota</taxon>
        <taxon>Viridiplantae</taxon>
        <taxon>Streptophyta</taxon>
        <taxon>Embryophyta</taxon>
        <taxon>Tracheophyta</taxon>
        <taxon>Spermatophyta</taxon>
        <taxon>Magnoliopsida</taxon>
        <taxon>eudicotyledons</taxon>
        <taxon>Gunneridae</taxon>
        <taxon>Pentapetalae</taxon>
        <taxon>Caryophyllales</taxon>
        <taxon>Cactineae</taxon>
        <taxon>Cactaceae</taxon>
        <taxon>Cactoideae</taxon>
        <taxon>Echinocereeae</taxon>
        <taxon>Carnegiea</taxon>
    </lineage>
</organism>
<dbReference type="EMBL" id="JAKOGI010002915">
    <property type="protein sequence ID" value="KAJ8421111.1"/>
    <property type="molecule type" value="Genomic_DNA"/>
</dbReference>
<dbReference type="AlphaFoldDB" id="A0A9Q1GL12"/>
<feature type="region of interest" description="Disordered" evidence="1">
    <location>
        <begin position="47"/>
        <end position="78"/>
    </location>
</feature>
<evidence type="ECO:0000313" key="2">
    <source>
        <dbReference type="EMBL" id="KAJ8421111.1"/>
    </source>
</evidence>
<sequence>MSPSYCIAIVMRVERSLAQTGVADHKESTVTGPWERAPHRTVIRAKDNRQGQPWHQRHKRHIPSVPAGGRNRSRPQGLEGKLQDCDALLSVVRIANALTALLLEACKGAPNAKEASSDDLSIETTQYVKVLEDQASFGRNASRHRLNLEKKSVPPRYDHHRGIYRGYHPVCLEGSALRSPGASHNVPIAYNVILGWPTLHKVEAVITSYLL</sequence>
<keyword evidence="3" id="KW-1185">Reference proteome</keyword>
<name>A0A9Q1GL12_9CARY</name>
<evidence type="ECO:0000256" key="1">
    <source>
        <dbReference type="SAM" id="MobiDB-lite"/>
    </source>
</evidence>
<comment type="caution">
    <text evidence="2">The sequence shown here is derived from an EMBL/GenBank/DDBJ whole genome shotgun (WGS) entry which is preliminary data.</text>
</comment>
<evidence type="ECO:0000313" key="3">
    <source>
        <dbReference type="Proteomes" id="UP001153076"/>
    </source>
</evidence>